<dbReference type="AlphaFoldDB" id="A0A9W7ZLY2"/>
<dbReference type="Proteomes" id="UP001150569">
    <property type="component" value="Unassembled WGS sequence"/>
</dbReference>
<feature type="signal peptide" evidence="1">
    <location>
        <begin position="1"/>
        <end position="22"/>
    </location>
</feature>
<organism evidence="2 3">
    <name type="scientific">Tieghemiomyces parasiticus</name>
    <dbReference type="NCBI Taxonomy" id="78921"/>
    <lineage>
        <taxon>Eukaryota</taxon>
        <taxon>Fungi</taxon>
        <taxon>Fungi incertae sedis</taxon>
        <taxon>Zoopagomycota</taxon>
        <taxon>Kickxellomycotina</taxon>
        <taxon>Dimargaritomycetes</taxon>
        <taxon>Dimargaritales</taxon>
        <taxon>Dimargaritaceae</taxon>
        <taxon>Tieghemiomyces</taxon>
    </lineage>
</organism>
<keyword evidence="3" id="KW-1185">Reference proteome</keyword>
<evidence type="ECO:0000313" key="3">
    <source>
        <dbReference type="Proteomes" id="UP001150569"/>
    </source>
</evidence>
<gene>
    <name evidence="2" type="ORF">IWQ60_009760</name>
</gene>
<comment type="caution">
    <text evidence="2">The sequence shown here is derived from an EMBL/GenBank/DDBJ whole genome shotgun (WGS) entry which is preliminary data.</text>
</comment>
<keyword evidence="1" id="KW-0732">Signal</keyword>
<dbReference type="EMBL" id="JANBPT010000853">
    <property type="protein sequence ID" value="KAJ1912214.1"/>
    <property type="molecule type" value="Genomic_DNA"/>
</dbReference>
<sequence length="207" mass="22630">MKSTIATVLLATLAAQTQLAAAIPMQFQQFSRANALYGTLLNDQPGAYAGFCSKLSSPSLRENFKDFIQRHSQVYIKDLTSTSGPEEVKKWLVDAFTAAYSADKSQYITVLGEDRTSAATLLFDQAGSHINILVPRQGSSLTPIVSPTIDVAREAEADARRRGEPAPVLINSHVRVNDPAGKILLDIMRDCYPRPVSHQVQQLSMLP</sequence>
<protein>
    <submittedName>
        <fullName evidence="2">Uncharacterized protein</fullName>
    </submittedName>
</protein>
<reference evidence="2" key="1">
    <citation type="submission" date="2022-07" db="EMBL/GenBank/DDBJ databases">
        <title>Phylogenomic reconstructions and comparative analyses of Kickxellomycotina fungi.</title>
        <authorList>
            <person name="Reynolds N.K."/>
            <person name="Stajich J.E."/>
            <person name="Barry K."/>
            <person name="Grigoriev I.V."/>
            <person name="Crous P."/>
            <person name="Smith M.E."/>
        </authorList>
    </citation>
    <scope>NUCLEOTIDE SEQUENCE</scope>
    <source>
        <strain evidence="2">RSA 861</strain>
    </source>
</reference>
<feature type="chain" id="PRO_5040951860" evidence="1">
    <location>
        <begin position="23"/>
        <end position="207"/>
    </location>
</feature>
<evidence type="ECO:0000313" key="2">
    <source>
        <dbReference type="EMBL" id="KAJ1912214.1"/>
    </source>
</evidence>
<proteinExistence type="predicted"/>
<accession>A0A9W7ZLY2</accession>
<name>A0A9W7ZLY2_9FUNG</name>
<evidence type="ECO:0000256" key="1">
    <source>
        <dbReference type="SAM" id="SignalP"/>
    </source>
</evidence>